<dbReference type="SUPFAM" id="SSF158452">
    <property type="entry name" value="YqcC-like"/>
    <property type="match status" value="1"/>
</dbReference>
<feature type="domain" description="YqcC-like" evidence="1">
    <location>
        <begin position="7"/>
        <end position="104"/>
    </location>
</feature>
<gene>
    <name evidence="2" type="primary">yqcC</name>
    <name evidence="2" type="ORF">NCTC13093_01248</name>
</gene>
<dbReference type="GO" id="GO:0044010">
    <property type="term" value="P:single-species biofilm formation"/>
    <property type="evidence" value="ECO:0007669"/>
    <property type="project" value="TreeGrafter"/>
</dbReference>
<dbReference type="Pfam" id="PF04287">
    <property type="entry name" value="DUF446"/>
    <property type="match status" value="1"/>
</dbReference>
<dbReference type="Gene3D" id="1.20.1440.40">
    <property type="entry name" value="YqcC-like"/>
    <property type="match status" value="1"/>
</dbReference>
<evidence type="ECO:0000259" key="1">
    <source>
        <dbReference type="Pfam" id="PF04287"/>
    </source>
</evidence>
<dbReference type="InterPro" id="IPR036814">
    <property type="entry name" value="YqcC-like_sf"/>
</dbReference>
<dbReference type="InterPro" id="IPR023376">
    <property type="entry name" value="YqcC-like_dom"/>
</dbReference>
<dbReference type="EMBL" id="UAPV01000001">
    <property type="protein sequence ID" value="SPT69857.1"/>
    <property type="molecule type" value="Genomic_DNA"/>
</dbReference>
<name>A0A2X0WM22_9GAMM</name>
<evidence type="ECO:0000313" key="3">
    <source>
        <dbReference type="Proteomes" id="UP000250086"/>
    </source>
</evidence>
<evidence type="ECO:0000313" key="2">
    <source>
        <dbReference type="EMBL" id="SPT69857.1"/>
    </source>
</evidence>
<keyword evidence="3" id="KW-1185">Reference proteome</keyword>
<dbReference type="RefSeq" id="WP_146740833.1">
    <property type="nucleotide sequence ID" value="NZ_UAPU01000007.1"/>
</dbReference>
<dbReference type="AlphaFoldDB" id="A0A2X0WM22"/>
<accession>A0A2X0WM22</accession>
<dbReference type="Proteomes" id="UP000250086">
    <property type="component" value="Unassembled WGS sequence"/>
</dbReference>
<sequence>MTKEQKIKDILLKLELELKDRDMWGGDERRPHESALNSKEPFCIDTLEFHQWLEYILIKKMHQIIDDKLELPGSVQIYPMAVEYYRGQWGEYRSLIDILRQFDEIFA</sequence>
<dbReference type="PANTHER" id="PTHR39586:SF1">
    <property type="entry name" value="CYTOPLASMIC PROTEIN"/>
    <property type="match status" value="1"/>
</dbReference>
<proteinExistence type="predicted"/>
<dbReference type="OrthoDB" id="8794567at2"/>
<protein>
    <submittedName>
        <fullName evidence="2">Domain of uncharacterized function, DUF446</fullName>
    </submittedName>
</protein>
<organism evidence="2 3">
    <name type="scientific">Anaerobiospirillum thomasii</name>
    <dbReference type="NCBI Taxonomy" id="179995"/>
    <lineage>
        <taxon>Bacteria</taxon>
        <taxon>Pseudomonadati</taxon>
        <taxon>Pseudomonadota</taxon>
        <taxon>Gammaproteobacteria</taxon>
        <taxon>Aeromonadales</taxon>
        <taxon>Succinivibrionaceae</taxon>
        <taxon>Anaerobiospirillum</taxon>
    </lineage>
</organism>
<dbReference type="PANTHER" id="PTHR39586">
    <property type="entry name" value="CYTOPLASMIC PROTEIN-RELATED"/>
    <property type="match status" value="1"/>
</dbReference>
<dbReference type="InterPro" id="IPR007384">
    <property type="entry name" value="UCP006257"/>
</dbReference>
<reference evidence="2 3" key="1">
    <citation type="submission" date="2018-06" db="EMBL/GenBank/DDBJ databases">
        <authorList>
            <consortium name="Pathogen Informatics"/>
            <person name="Doyle S."/>
        </authorList>
    </citation>
    <scope>NUCLEOTIDE SEQUENCE [LARGE SCALE GENOMIC DNA]</scope>
    <source>
        <strain evidence="2 3">NCTC13093</strain>
    </source>
</reference>